<name>A0A378RN79_MYROD</name>
<organism evidence="2 3">
    <name type="scientific">Myroides odoratus</name>
    <name type="common">Flavobacterium odoratum</name>
    <dbReference type="NCBI Taxonomy" id="256"/>
    <lineage>
        <taxon>Bacteria</taxon>
        <taxon>Pseudomonadati</taxon>
        <taxon>Bacteroidota</taxon>
        <taxon>Flavobacteriia</taxon>
        <taxon>Flavobacteriales</taxon>
        <taxon>Flavobacteriaceae</taxon>
        <taxon>Myroides</taxon>
    </lineage>
</organism>
<dbReference type="InterPro" id="IPR008719">
    <property type="entry name" value="N2O_reductase_NosL"/>
</dbReference>
<protein>
    <submittedName>
        <fullName evidence="2">NosL</fullName>
    </submittedName>
</protein>
<gene>
    <name evidence="2" type="ORF">NCTC11179_00660</name>
</gene>
<dbReference type="PROSITE" id="PS51257">
    <property type="entry name" value="PROKAR_LIPOPROTEIN"/>
    <property type="match status" value="1"/>
</dbReference>
<dbReference type="PANTHER" id="PTHR41247">
    <property type="entry name" value="HTH-TYPE TRANSCRIPTIONAL REPRESSOR YCNK"/>
    <property type="match status" value="1"/>
</dbReference>
<proteinExistence type="predicted"/>
<feature type="signal peptide" evidence="1">
    <location>
        <begin position="1"/>
        <end position="20"/>
    </location>
</feature>
<dbReference type="AlphaFoldDB" id="A0A378RN79"/>
<dbReference type="SUPFAM" id="SSF160387">
    <property type="entry name" value="NosL/MerB-like"/>
    <property type="match status" value="1"/>
</dbReference>
<reference evidence="2 3" key="1">
    <citation type="submission" date="2018-06" db="EMBL/GenBank/DDBJ databases">
        <authorList>
            <consortium name="Pathogen Informatics"/>
            <person name="Doyle S."/>
        </authorList>
    </citation>
    <scope>NUCLEOTIDE SEQUENCE [LARGE SCALE GENOMIC DNA]</scope>
    <source>
        <strain evidence="2 3">NCTC11179</strain>
    </source>
</reference>
<dbReference type="Proteomes" id="UP000255024">
    <property type="component" value="Unassembled WGS sequence"/>
</dbReference>
<accession>A0A378RN79</accession>
<evidence type="ECO:0000313" key="2">
    <source>
        <dbReference type="EMBL" id="STZ27130.1"/>
    </source>
</evidence>
<dbReference type="PANTHER" id="PTHR41247:SF1">
    <property type="entry name" value="HTH-TYPE TRANSCRIPTIONAL REPRESSOR YCNK"/>
    <property type="match status" value="1"/>
</dbReference>
<keyword evidence="1" id="KW-0732">Signal</keyword>
<dbReference type="RefSeq" id="WP_115091618.1">
    <property type="nucleotide sequence ID" value="NZ_CP068107.1"/>
</dbReference>
<evidence type="ECO:0000256" key="1">
    <source>
        <dbReference type="SAM" id="SignalP"/>
    </source>
</evidence>
<dbReference type="Pfam" id="PF05573">
    <property type="entry name" value="NosL"/>
    <property type="match status" value="1"/>
</dbReference>
<sequence length="145" mass="16379">MKPFAYLILLVLFVSCTVKVQPIEYGTDDCDFCKMGIVDNKHAAQLVTTKGKNYKFDAIECMLHYIEQQNQPLTVYQHLLVADLLNPGVLIPAEEANFIISKNIPSPMGAFLSATKTKEQATKLLEEYTGDHYTFATLRQQLSHH</sequence>
<dbReference type="EMBL" id="UGQL01000001">
    <property type="protein sequence ID" value="STZ27130.1"/>
    <property type="molecule type" value="Genomic_DNA"/>
</dbReference>
<keyword evidence="3" id="KW-1185">Reference proteome</keyword>
<feature type="chain" id="PRO_5016787823" evidence="1">
    <location>
        <begin position="21"/>
        <end position="145"/>
    </location>
</feature>
<evidence type="ECO:0000313" key="3">
    <source>
        <dbReference type="Proteomes" id="UP000255024"/>
    </source>
</evidence>